<evidence type="ECO:0008006" key="3">
    <source>
        <dbReference type="Google" id="ProtNLM"/>
    </source>
</evidence>
<dbReference type="AlphaFoldDB" id="X1UBT5"/>
<dbReference type="EMBL" id="BARW01023583">
    <property type="protein sequence ID" value="GAI97345.1"/>
    <property type="molecule type" value="Genomic_DNA"/>
</dbReference>
<keyword evidence="1" id="KW-0472">Membrane</keyword>
<proteinExistence type="predicted"/>
<sequence>MSKFLKANEIINKGSESRYNFQFLSKMQIFSQTTSTTRHGKPYLVISMRDITGNISNINKWIDNNDDLEKYQEILKIGNVVEIYSFYSTLQIWILSVNYLIILMILSYLLL</sequence>
<keyword evidence="1" id="KW-1133">Transmembrane helix</keyword>
<reference evidence="2" key="1">
    <citation type="journal article" date="2014" name="Front. Microbiol.">
        <title>High frequency of phylogenetically diverse reductive dehalogenase-homologous genes in deep subseafloor sedimentary metagenomes.</title>
        <authorList>
            <person name="Kawai M."/>
            <person name="Futagami T."/>
            <person name="Toyoda A."/>
            <person name="Takaki Y."/>
            <person name="Nishi S."/>
            <person name="Hori S."/>
            <person name="Arai W."/>
            <person name="Tsubouchi T."/>
            <person name="Morono Y."/>
            <person name="Uchiyama I."/>
            <person name="Ito T."/>
            <person name="Fujiyama A."/>
            <person name="Inagaki F."/>
            <person name="Takami H."/>
        </authorList>
    </citation>
    <scope>NUCLEOTIDE SEQUENCE</scope>
    <source>
        <strain evidence="2">Expedition CK06-06</strain>
    </source>
</reference>
<feature type="transmembrane region" description="Helical" evidence="1">
    <location>
        <begin position="90"/>
        <end position="110"/>
    </location>
</feature>
<comment type="caution">
    <text evidence="2">The sequence shown here is derived from an EMBL/GenBank/DDBJ whole genome shotgun (WGS) entry which is preliminary data.</text>
</comment>
<organism evidence="2">
    <name type="scientific">marine sediment metagenome</name>
    <dbReference type="NCBI Taxonomy" id="412755"/>
    <lineage>
        <taxon>unclassified sequences</taxon>
        <taxon>metagenomes</taxon>
        <taxon>ecological metagenomes</taxon>
    </lineage>
</organism>
<evidence type="ECO:0000256" key="1">
    <source>
        <dbReference type="SAM" id="Phobius"/>
    </source>
</evidence>
<accession>X1UBT5</accession>
<evidence type="ECO:0000313" key="2">
    <source>
        <dbReference type="EMBL" id="GAI97345.1"/>
    </source>
</evidence>
<keyword evidence="1" id="KW-0812">Transmembrane</keyword>
<name>X1UBT5_9ZZZZ</name>
<gene>
    <name evidence="2" type="ORF">S12H4_39075</name>
</gene>
<protein>
    <recommendedName>
        <fullName evidence="3">OB domain-containing protein</fullName>
    </recommendedName>
</protein>